<dbReference type="Gene3D" id="1.10.357.10">
    <property type="entry name" value="Tetracycline Repressor, domain 2"/>
    <property type="match status" value="1"/>
</dbReference>
<dbReference type="RefSeq" id="WP_169071949.1">
    <property type="nucleotide sequence ID" value="NZ_JAZKUC010000003.1"/>
</dbReference>
<dbReference type="SUPFAM" id="SSF46689">
    <property type="entry name" value="Homeodomain-like"/>
    <property type="match status" value="1"/>
</dbReference>
<accession>A0ABX1TDD0</accession>
<comment type="caution">
    <text evidence="6">The sequence shown here is derived from an EMBL/GenBank/DDBJ whole genome shotgun (WGS) entry which is preliminary data.</text>
</comment>
<dbReference type="PROSITE" id="PS50977">
    <property type="entry name" value="HTH_TETR_2"/>
    <property type="match status" value="1"/>
</dbReference>
<evidence type="ECO:0000313" key="6">
    <source>
        <dbReference type="EMBL" id="NMQ07700.1"/>
    </source>
</evidence>
<dbReference type="EMBL" id="SPMX01000089">
    <property type="protein sequence ID" value="NMQ07700.1"/>
    <property type="molecule type" value="Genomic_DNA"/>
</dbReference>
<proteinExistence type="predicted"/>
<keyword evidence="7" id="KW-1185">Reference proteome</keyword>
<protein>
    <submittedName>
        <fullName evidence="6">TetR/AcrR family transcriptional regulator</fullName>
    </submittedName>
</protein>
<keyword evidence="2 4" id="KW-0238">DNA-binding</keyword>
<keyword evidence="1" id="KW-0805">Transcription regulation</keyword>
<evidence type="ECO:0000256" key="4">
    <source>
        <dbReference type="PROSITE-ProRule" id="PRU00335"/>
    </source>
</evidence>
<dbReference type="InterPro" id="IPR036271">
    <property type="entry name" value="Tet_transcr_reg_TetR-rel_C_sf"/>
</dbReference>
<dbReference type="Pfam" id="PF00440">
    <property type="entry name" value="TetR_N"/>
    <property type="match status" value="1"/>
</dbReference>
<dbReference type="Gene3D" id="1.10.10.60">
    <property type="entry name" value="Homeodomain-like"/>
    <property type="match status" value="1"/>
</dbReference>
<dbReference type="PANTHER" id="PTHR47506">
    <property type="entry name" value="TRANSCRIPTIONAL REGULATORY PROTEIN"/>
    <property type="match status" value="1"/>
</dbReference>
<evidence type="ECO:0000313" key="7">
    <source>
        <dbReference type="Proteomes" id="UP000886469"/>
    </source>
</evidence>
<dbReference type="InterPro" id="IPR009057">
    <property type="entry name" value="Homeodomain-like_sf"/>
</dbReference>
<evidence type="ECO:0000259" key="5">
    <source>
        <dbReference type="PROSITE" id="PS50977"/>
    </source>
</evidence>
<dbReference type="PRINTS" id="PR00455">
    <property type="entry name" value="HTHTETR"/>
</dbReference>
<dbReference type="InterPro" id="IPR001647">
    <property type="entry name" value="HTH_TetR"/>
</dbReference>
<organism evidence="6 7">
    <name type="scientific">Candidatus Accumulibacter contiguus</name>
    <dbReference type="NCBI Taxonomy" id="2954381"/>
    <lineage>
        <taxon>Bacteria</taxon>
        <taxon>Pseudomonadati</taxon>
        <taxon>Pseudomonadota</taxon>
        <taxon>Betaproteobacteria</taxon>
        <taxon>Candidatus Accumulibacter</taxon>
    </lineage>
</organism>
<name>A0ABX1TDD0_9PROT</name>
<dbReference type="SUPFAM" id="SSF48498">
    <property type="entry name" value="Tetracyclin repressor-like, C-terminal domain"/>
    <property type="match status" value="1"/>
</dbReference>
<gene>
    <name evidence="6" type="ORF">E4Q08_21895</name>
</gene>
<keyword evidence="3" id="KW-0804">Transcription</keyword>
<feature type="domain" description="HTH tetR-type" evidence="5">
    <location>
        <begin position="17"/>
        <end position="77"/>
    </location>
</feature>
<evidence type="ECO:0000256" key="3">
    <source>
        <dbReference type="ARBA" id="ARBA00023163"/>
    </source>
</evidence>
<feature type="DNA-binding region" description="H-T-H motif" evidence="4">
    <location>
        <begin position="40"/>
        <end position="59"/>
    </location>
</feature>
<dbReference type="PANTHER" id="PTHR47506:SF7">
    <property type="entry name" value="TRANSCRIPTIONAL REGULATORY PROTEIN"/>
    <property type="match status" value="1"/>
</dbReference>
<sequence>MINIIREPMTSRSDLKEASLRRILTAGASRLRAEGLSGAAIAPVMQDAGLTHGAFYAHFNNKDELAAAAFRFALLDNRPRWMGQARKESWPGRLLRLGKRYLAMAHRDDLADSCALAALASDAARSNPGFKKVYEEELRKSLRAICNSPDEGRPIDPARLDDAIAFMALCVGGISLARAVDDPVFSEQILTVCRQAIQRMATPDNESTSNVEVPDHGKG</sequence>
<reference evidence="6" key="1">
    <citation type="submission" date="2019-03" db="EMBL/GenBank/DDBJ databases">
        <title>Metabolic reconstructions from genomes of highly enriched 'Candidatus Accumulibacter' and 'Candidatus Competibacter' bioreactor populations.</title>
        <authorList>
            <person name="Annavajhala M.K."/>
            <person name="Welles L."/>
            <person name="Abbas B."/>
            <person name="Sorokin D."/>
            <person name="Park H."/>
            <person name="Van Loosdrecht M."/>
            <person name="Chandran K."/>
        </authorList>
    </citation>
    <scope>NUCLEOTIDE SEQUENCE</scope>
    <source>
        <strain evidence="6">SBR_L</strain>
    </source>
</reference>
<evidence type="ECO:0000256" key="2">
    <source>
        <dbReference type="ARBA" id="ARBA00023125"/>
    </source>
</evidence>
<evidence type="ECO:0000256" key="1">
    <source>
        <dbReference type="ARBA" id="ARBA00023015"/>
    </source>
</evidence>
<dbReference type="Proteomes" id="UP000886469">
    <property type="component" value="Unassembled WGS sequence"/>
</dbReference>